<dbReference type="GO" id="GO:0005886">
    <property type="term" value="C:plasma membrane"/>
    <property type="evidence" value="ECO:0007669"/>
    <property type="project" value="UniProtKB-SubCell"/>
</dbReference>
<evidence type="ECO:0000256" key="9">
    <source>
        <dbReference type="ARBA" id="ARBA00023180"/>
    </source>
</evidence>
<evidence type="ECO:0000313" key="16">
    <source>
        <dbReference type="Proteomes" id="UP001501920"/>
    </source>
</evidence>
<feature type="transmembrane region" description="Helical" evidence="13">
    <location>
        <begin position="107"/>
        <end position="128"/>
    </location>
</feature>
<reference evidence="15 16" key="1">
    <citation type="submission" date="2020-10" db="EMBL/GenBank/DDBJ databases">
        <title>Pygocentrus nattereri (red-bellied piranha) genome, fPygNat1, primary haplotype.</title>
        <authorList>
            <person name="Myers G."/>
            <person name="Meyer A."/>
            <person name="Karagic N."/>
            <person name="Pippel M."/>
            <person name="Winkler S."/>
            <person name="Tracey A."/>
            <person name="Wood J."/>
            <person name="Formenti G."/>
            <person name="Howe K."/>
            <person name="Fedrigo O."/>
            <person name="Jarvis E.D."/>
        </authorList>
    </citation>
    <scope>NUCLEOTIDE SEQUENCE [LARGE SCALE GENOMIC DNA]</scope>
</reference>
<feature type="compositionally biased region" description="Polar residues" evidence="12">
    <location>
        <begin position="407"/>
        <end position="417"/>
    </location>
</feature>
<evidence type="ECO:0000256" key="8">
    <source>
        <dbReference type="ARBA" id="ARBA00023170"/>
    </source>
</evidence>
<keyword evidence="7 11" id="KW-1015">Disulfide bond</keyword>
<dbReference type="SUPFAM" id="SSF81321">
    <property type="entry name" value="Family A G protein-coupled receptor-like"/>
    <property type="match status" value="1"/>
</dbReference>
<dbReference type="InterPro" id="IPR000276">
    <property type="entry name" value="GPCR_Rhodpsn"/>
</dbReference>
<accession>A0AAR2JR70</accession>
<feature type="transmembrane region" description="Helical" evidence="13">
    <location>
        <begin position="348"/>
        <end position="372"/>
    </location>
</feature>
<keyword evidence="3 13" id="KW-0812">Transmembrane</keyword>
<dbReference type="GO" id="GO:0015057">
    <property type="term" value="F:thrombin-activated receptor activity"/>
    <property type="evidence" value="ECO:0007669"/>
    <property type="project" value="InterPro"/>
</dbReference>
<feature type="transmembrane region" description="Helical" evidence="13">
    <location>
        <begin position="310"/>
        <end position="336"/>
    </location>
</feature>
<protein>
    <recommendedName>
        <fullName evidence="14">G-protein coupled receptors family 1 profile domain-containing protein</fullName>
    </recommendedName>
</protein>
<evidence type="ECO:0000256" key="7">
    <source>
        <dbReference type="ARBA" id="ARBA00023157"/>
    </source>
</evidence>
<dbReference type="PANTHER" id="PTHR24232:SF21">
    <property type="entry name" value="PROTEINASE-ACTIVATED RECEPTOR 2"/>
    <property type="match status" value="1"/>
</dbReference>
<keyword evidence="9" id="KW-0325">Glycoprotein</keyword>
<feature type="transmembrane region" description="Helical" evidence="13">
    <location>
        <begin position="216"/>
        <end position="238"/>
    </location>
</feature>
<organism evidence="15 16">
    <name type="scientific">Pygocentrus nattereri</name>
    <name type="common">Red-bellied piranha</name>
    <dbReference type="NCBI Taxonomy" id="42514"/>
    <lineage>
        <taxon>Eukaryota</taxon>
        <taxon>Metazoa</taxon>
        <taxon>Chordata</taxon>
        <taxon>Craniata</taxon>
        <taxon>Vertebrata</taxon>
        <taxon>Euteleostomi</taxon>
        <taxon>Actinopterygii</taxon>
        <taxon>Neopterygii</taxon>
        <taxon>Teleostei</taxon>
        <taxon>Ostariophysi</taxon>
        <taxon>Characiformes</taxon>
        <taxon>Characoidei</taxon>
        <taxon>Pygocentrus</taxon>
    </lineage>
</organism>
<dbReference type="InterPro" id="IPR017452">
    <property type="entry name" value="GPCR_Rhodpsn_7TM"/>
</dbReference>
<keyword evidence="8" id="KW-0675">Receptor</keyword>
<reference evidence="15" key="3">
    <citation type="submission" date="2025-09" db="UniProtKB">
        <authorList>
            <consortium name="Ensembl"/>
        </authorList>
    </citation>
    <scope>IDENTIFICATION</scope>
</reference>
<feature type="transmembrane region" description="Helical" evidence="13">
    <location>
        <begin position="140"/>
        <end position="157"/>
    </location>
</feature>
<evidence type="ECO:0000256" key="10">
    <source>
        <dbReference type="ARBA" id="ARBA00023224"/>
    </source>
</evidence>
<dbReference type="Gene3D" id="1.20.1070.10">
    <property type="entry name" value="Rhodopsin 7-helix transmembrane proteins"/>
    <property type="match status" value="1"/>
</dbReference>
<keyword evidence="5" id="KW-0297">G-protein coupled receptor</keyword>
<keyword evidence="6 13" id="KW-0472">Membrane</keyword>
<evidence type="ECO:0000313" key="15">
    <source>
        <dbReference type="Ensembl" id="ENSPNAP00000052689.1"/>
    </source>
</evidence>
<evidence type="ECO:0000256" key="2">
    <source>
        <dbReference type="ARBA" id="ARBA00022475"/>
    </source>
</evidence>
<evidence type="ECO:0000256" key="13">
    <source>
        <dbReference type="SAM" id="Phobius"/>
    </source>
</evidence>
<keyword evidence="10" id="KW-0807">Transducer</keyword>
<evidence type="ECO:0000256" key="5">
    <source>
        <dbReference type="ARBA" id="ARBA00023040"/>
    </source>
</evidence>
<dbReference type="GO" id="GO:0035025">
    <property type="term" value="P:positive regulation of Rho protein signal transduction"/>
    <property type="evidence" value="ECO:0007669"/>
    <property type="project" value="TreeGrafter"/>
</dbReference>
<dbReference type="PROSITE" id="PS50262">
    <property type="entry name" value="G_PROTEIN_RECEP_F1_2"/>
    <property type="match status" value="1"/>
</dbReference>
<evidence type="ECO:0000256" key="11">
    <source>
        <dbReference type="PIRSR" id="PIRSR603912-52"/>
    </source>
</evidence>
<dbReference type="PRINTS" id="PR01152">
    <property type="entry name" value="PROTEASEAR2"/>
</dbReference>
<feature type="transmembrane region" description="Helical" evidence="13">
    <location>
        <begin position="177"/>
        <end position="196"/>
    </location>
</feature>
<reference evidence="15" key="2">
    <citation type="submission" date="2025-08" db="UniProtKB">
        <authorList>
            <consortium name="Ensembl"/>
        </authorList>
    </citation>
    <scope>IDENTIFICATION</scope>
</reference>
<evidence type="ECO:0000256" key="4">
    <source>
        <dbReference type="ARBA" id="ARBA00022989"/>
    </source>
</evidence>
<evidence type="ECO:0000256" key="1">
    <source>
        <dbReference type="ARBA" id="ARBA00004651"/>
    </source>
</evidence>
<keyword evidence="2" id="KW-1003">Cell membrane</keyword>
<evidence type="ECO:0000256" key="3">
    <source>
        <dbReference type="ARBA" id="ARBA00022692"/>
    </source>
</evidence>
<dbReference type="Pfam" id="PF00001">
    <property type="entry name" value="7tm_1"/>
    <property type="match status" value="1"/>
</dbReference>
<sequence length="417" mass="47468">MSDYYFTNETSDYYFTNETSDYYSTNETSNYYSTNNMPLNYSISGFSGCRSIMTDGNKTQIACPGYIATHVYKGPVNVVIEYPVGLNVSFTAIRALDSNQTTVFLPLVYIFIFIVGLPTNAMALWVFLFRTKKKHPASILMANLALADLLFIVWLPLKITYHFNGNDWTFGEPLCKVLVGFFYGNMYCSAIFIACISAQRYWAIVHPLSQKLSSRVTVCVCVCVWIVVWVLTVPLYLYDQTVKVNNPDITTCHDVIRSNQTHIPVGYFLTMGTVGYVVPCVVCIVSYLLTFLSLRRSITDSSRSKKKRKAIVLMVTVLVMFLVCFTPSNIMLMVHYSLLGVEHQYDFYGLYVVALCLGSLNSCLDPFVYYYISEEFRKQVKNSLMCCNECTTKRMRVPSRPAEVPKETSQSTDTRHD</sequence>
<name>A0AAR2JR70_PYGNA</name>
<dbReference type="PRINTS" id="PR01428">
    <property type="entry name" value="PROTEASEAR"/>
</dbReference>
<keyword evidence="4 13" id="KW-1133">Transmembrane helix</keyword>
<dbReference type="Proteomes" id="UP001501920">
    <property type="component" value="Chromosome 16"/>
</dbReference>
<feature type="domain" description="G-protein coupled receptors family 1 profile" evidence="14">
    <location>
        <begin position="119"/>
        <end position="369"/>
    </location>
</feature>
<feature type="disulfide bond" evidence="11">
    <location>
        <begin position="175"/>
        <end position="252"/>
    </location>
</feature>
<feature type="region of interest" description="Disordered" evidence="12">
    <location>
        <begin position="398"/>
        <end position="417"/>
    </location>
</feature>
<evidence type="ECO:0000256" key="12">
    <source>
        <dbReference type="SAM" id="MobiDB-lite"/>
    </source>
</evidence>
<dbReference type="Ensembl" id="ENSPNAT00000081191.1">
    <property type="protein sequence ID" value="ENSPNAP00000052689.1"/>
    <property type="gene ID" value="ENSPNAG00000034906.1"/>
</dbReference>
<evidence type="ECO:0000259" key="14">
    <source>
        <dbReference type="PROSITE" id="PS50262"/>
    </source>
</evidence>
<dbReference type="FunFam" id="1.20.1070.10:FF:000040">
    <property type="entry name" value="Coagulation factor 2 (thrombin) receptor"/>
    <property type="match status" value="1"/>
</dbReference>
<dbReference type="AlphaFoldDB" id="A0AAR2JR70"/>
<feature type="transmembrane region" description="Helical" evidence="13">
    <location>
        <begin position="267"/>
        <end position="289"/>
    </location>
</feature>
<dbReference type="PRINTS" id="PR00237">
    <property type="entry name" value="GPCRRHODOPSN"/>
</dbReference>
<dbReference type="GeneID" id="108415650"/>
<dbReference type="GO" id="GO:0007596">
    <property type="term" value="P:blood coagulation"/>
    <property type="evidence" value="ECO:0007669"/>
    <property type="project" value="InterPro"/>
</dbReference>
<dbReference type="GO" id="GO:0007200">
    <property type="term" value="P:phospholipase C-activating G protein-coupled receptor signaling pathway"/>
    <property type="evidence" value="ECO:0007669"/>
    <property type="project" value="TreeGrafter"/>
</dbReference>
<keyword evidence="16" id="KW-1185">Reference proteome</keyword>
<evidence type="ECO:0000256" key="6">
    <source>
        <dbReference type="ARBA" id="ARBA00023136"/>
    </source>
</evidence>
<dbReference type="InterPro" id="IPR002281">
    <property type="entry name" value="Pro_rcpt_2"/>
</dbReference>
<dbReference type="GeneTree" id="ENSGT01050000244840"/>
<dbReference type="InterPro" id="IPR003912">
    <property type="entry name" value="Protea_act_rcpt"/>
</dbReference>
<dbReference type="RefSeq" id="XP_017544182.2">
    <property type="nucleotide sequence ID" value="XM_017688693.2"/>
</dbReference>
<comment type="subcellular location">
    <subcellularLocation>
        <location evidence="1">Cell membrane</location>
        <topology evidence="1">Multi-pass membrane protein</topology>
    </subcellularLocation>
</comment>
<dbReference type="PANTHER" id="PTHR24232">
    <property type="entry name" value="G-PROTEIN COUPLED RECEPTOR"/>
    <property type="match status" value="1"/>
</dbReference>
<proteinExistence type="predicted"/>